<proteinExistence type="predicted"/>
<sequence length="90" mass="9175">MASSVPQLKPLRVPEARKQTHEAENSGAAASSPPTPPAAAGAGGAALLSAQPSSDLLPCGLFEDELHELDELLQSHSPKNASPIAATQLK</sequence>
<dbReference type="AlphaFoldDB" id="A0AAD5H6G1"/>
<name>A0AAD5H6G1_9CHLO</name>
<evidence type="ECO:0000313" key="3">
    <source>
        <dbReference type="Proteomes" id="UP001205105"/>
    </source>
</evidence>
<reference evidence="2" key="1">
    <citation type="submission" date="2020-11" db="EMBL/GenBank/DDBJ databases">
        <title>Chlorella ohadii genome sequencing and assembly.</title>
        <authorList>
            <person name="Murik O."/>
            <person name="Treves H."/>
            <person name="Kedem I."/>
            <person name="Shotland Y."/>
            <person name="Kaplan A."/>
        </authorList>
    </citation>
    <scope>NUCLEOTIDE SEQUENCE</scope>
    <source>
        <strain evidence="2">1</strain>
    </source>
</reference>
<feature type="compositionally biased region" description="Basic and acidic residues" evidence="1">
    <location>
        <begin position="12"/>
        <end position="24"/>
    </location>
</feature>
<organism evidence="2 3">
    <name type="scientific">Chlorella ohadii</name>
    <dbReference type="NCBI Taxonomy" id="2649997"/>
    <lineage>
        <taxon>Eukaryota</taxon>
        <taxon>Viridiplantae</taxon>
        <taxon>Chlorophyta</taxon>
        <taxon>core chlorophytes</taxon>
        <taxon>Trebouxiophyceae</taxon>
        <taxon>Chlorellales</taxon>
        <taxon>Chlorellaceae</taxon>
        <taxon>Chlorella clade</taxon>
        <taxon>Chlorella</taxon>
    </lineage>
</organism>
<evidence type="ECO:0000313" key="2">
    <source>
        <dbReference type="EMBL" id="KAI7846109.1"/>
    </source>
</evidence>
<accession>A0AAD5H6G1</accession>
<feature type="region of interest" description="Disordered" evidence="1">
    <location>
        <begin position="1"/>
        <end position="46"/>
    </location>
</feature>
<keyword evidence="3" id="KW-1185">Reference proteome</keyword>
<dbReference type="Proteomes" id="UP001205105">
    <property type="component" value="Unassembled WGS sequence"/>
</dbReference>
<protein>
    <submittedName>
        <fullName evidence="2">Uncharacterized protein</fullName>
    </submittedName>
</protein>
<dbReference type="EMBL" id="JADXDR010000009">
    <property type="protein sequence ID" value="KAI7846109.1"/>
    <property type="molecule type" value="Genomic_DNA"/>
</dbReference>
<comment type="caution">
    <text evidence="2">The sequence shown here is derived from an EMBL/GenBank/DDBJ whole genome shotgun (WGS) entry which is preliminary data.</text>
</comment>
<evidence type="ECO:0000256" key="1">
    <source>
        <dbReference type="SAM" id="MobiDB-lite"/>
    </source>
</evidence>
<gene>
    <name evidence="2" type="ORF">COHA_000370</name>
</gene>